<sequence length="269" mass="32486">MDNLLPVIEEYQEFVRNQYQQIQEQKQEDYEIKTFQIPLSFLMMNLKDIEKEVKQLNFEQFDSIQSSKNTKIQVNQHFQFFSKNIFIPKIENSIQNQEKNQKKDIFIYIGQNFRDIYHDQEQILVFLDEVEATTPDEKTEILIQQIFTKILNTIFKKNQQNQNKNQQQQKQDIKQQNENQQIQNQKSTKNNDNNNGNINIEQKQKQKTQENGNQNQSLGNIYLHLSMYKYEKVEIAYRTITNWLSCINQIDQNFDNLIIYYNNDEQCQQ</sequence>
<keyword evidence="1" id="KW-0175">Coiled coil</keyword>
<name>A0A0V0QE99_PSEPJ</name>
<dbReference type="AlphaFoldDB" id="A0A0V0QE99"/>
<dbReference type="EMBL" id="LDAU01000185">
    <property type="protein sequence ID" value="KRX00553.1"/>
    <property type="molecule type" value="Genomic_DNA"/>
</dbReference>
<proteinExistence type="predicted"/>
<evidence type="ECO:0000256" key="2">
    <source>
        <dbReference type="SAM" id="MobiDB-lite"/>
    </source>
</evidence>
<reference evidence="3 4" key="1">
    <citation type="journal article" date="2015" name="Sci. Rep.">
        <title>Genome of the facultative scuticociliatosis pathogen Pseudocohnilembus persalinus provides insight into its virulence through horizontal gene transfer.</title>
        <authorList>
            <person name="Xiong J."/>
            <person name="Wang G."/>
            <person name="Cheng J."/>
            <person name="Tian M."/>
            <person name="Pan X."/>
            <person name="Warren A."/>
            <person name="Jiang C."/>
            <person name="Yuan D."/>
            <person name="Miao W."/>
        </authorList>
    </citation>
    <scope>NUCLEOTIDE SEQUENCE [LARGE SCALE GENOMIC DNA]</scope>
    <source>
        <strain evidence="3">36N120E</strain>
    </source>
</reference>
<feature type="region of interest" description="Disordered" evidence="2">
    <location>
        <begin position="161"/>
        <end position="198"/>
    </location>
</feature>
<comment type="caution">
    <text evidence="3">The sequence shown here is derived from an EMBL/GenBank/DDBJ whole genome shotgun (WGS) entry which is preliminary data.</text>
</comment>
<evidence type="ECO:0000313" key="3">
    <source>
        <dbReference type="EMBL" id="KRX00553.1"/>
    </source>
</evidence>
<evidence type="ECO:0000256" key="1">
    <source>
        <dbReference type="SAM" id="Coils"/>
    </source>
</evidence>
<accession>A0A0V0QE99</accession>
<dbReference type="InParanoid" id="A0A0V0QE99"/>
<dbReference type="Proteomes" id="UP000054937">
    <property type="component" value="Unassembled WGS sequence"/>
</dbReference>
<protein>
    <submittedName>
        <fullName evidence="3">Uncharacterized protein</fullName>
    </submittedName>
</protein>
<evidence type="ECO:0000313" key="4">
    <source>
        <dbReference type="Proteomes" id="UP000054937"/>
    </source>
</evidence>
<gene>
    <name evidence="3" type="ORF">PPERSA_04574</name>
</gene>
<feature type="coiled-coil region" evidence="1">
    <location>
        <begin position="8"/>
        <end position="59"/>
    </location>
</feature>
<keyword evidence="4" id="KW-1185">Reference proteome</keyword>
<organism evidence="3 4">
    <name type="scientific">Pseudocohnilembus persalinus</name>
    <name type="common">Ciliate</name>
    <dbReference type="NCBI Taxonomy" id="266149"/>
    <lineage>
        <taxon>Eukaryota</taxon>
        <taxon>Sar</taxon>
        <taxon>Alveolata</taxon>
        <taxon>Ciliophora</taxon>
        <taxon>Intramacronucleata</taxon>
        <taxon>Oligohymenophorea</taxon>
        <taxon>Scuticociliatia</taxon>
        <taxon>Philasterida</taxon>
        <taxon>Pseudocohnilembidae</taxon>
        <taxon>Pseudocohnilembus</taxon>
    </lineage>
</organism>